<sequence>MTDQEVKPKKTRRRGPNVKAGCVTCKIRRKKCDQTHPACVRCTTTGRTCDFLASPKAGPKASNESPRGQGSQSSTGSKVIDTNERKQHYRFEYLFGTEHPNSLPSFITLSDSIEAQHFDFFRTVCASSFSTHFNANLWKGIILRAAHTEPFVLHACLAVGALTRFNTHAPTYTIPILEYSLKKYSLASRMLGQRMKNGTADWKLAILGSLIFLAIEVLQGHEMGALLHMRSGEAILKSLPSGKPDIYNTLSTNGRRYAANVKIDCGDSEDLVTAYTRLSVDEYPFLGLCGSSNSEPEVPQSFKTIADARSSLNTIIAATYSFYRRHGSANLKSLPMGALPTKVATELQDIQTLLQSWRQALDRLIAEPKNSDEATSLGIKTVMIQYLAAFIKTSTFFYKDQLIYDCYLHEFRELLDSTATVVLANHNSSINPRAKGPCYTLDVAMAQPLFFIACRCRDPKLRRKAICVMKLVGKGGLYNGRAVAKVAEWVVAAEEGENTDGLVKEERRFHDVSFDFDIKKKVGTVWATRRKDEGKWGQVIQSLDLR</sequence>
<gene>
    <name evidence="9" type="ORF">IFR04_003526</name>
</gene>
<evidence type="ECO:0000313" key="10">
    <source>
        <dbReference type="Proteomes" id="UP000664132"/>
    </source>
</evidence>
<feature type="region of interest" description="Disordered" evidence="7">
    <location>
        <begin position="54"/>
        <end position="81"/>
    </location>
</feature>
<dbReference type="PANTHER" id="PTHR36206">
    <property type="entry name" value="ASPERCRYPTIN BIOSYNTHESIS CLUSTER-SPECIFIC TRANSCRIPTION REGULATOR ATNN-RELATED"/>
    <property type="match status" value="1"/>
</dbReference>
<dbReference type="GO" id="GO:0000981">
    <property type="term" value="F:DNA-binding transcription factor activity, RNA polymerase II-specific"/>
    <property type="evidence" value="ECO:0007669"/>
    <property type="project" value="InterPro"/>
</dbReference>
<keyword evidence="5" id="KW-0804">Transcription</keyword>
<accession>A0A8H8BTF0</accession>
<protein>
    <recommendedName>
        <fullName evidence="8">Zn(2)-C6 fungal-type domain-containing protein</fullName>
    </recommendedName>
</protein>
<evidence type="ECO:0000256" key="1">
    <source>
        <dbReference type="ARBA" id="ARBA00022723"/>
    </source>
</evidence>
<dbReference type="AlphaFoldDB" id="A0A8H8BTF0"/>
<proteinExistence type="predicted"/>
<dbReference type="GO" id="GO:0008270">
    <property type="term" value="F:zinc ion binding"/>
    <property type="evidence" value="ECO:0007669"/>
    <property type="project" value="InterPro"/>
</dbReference>
<keyword evidence="2" id="KW-0862">Zinc</keyword>
<dbReference type="CDD" id="cd00067">
    <property type="entry name" value="GAL4"/>
    <property type="match status" value="1"/>
</dbReference>
<feature type="domain" description="Zn(2)-C6 fungal-type" evidence="8">
    <location>
        <begin position="21"/>
        <end position="51"/>
    </location>
</feature>
<dbReference type="InterPro" id="IPR021858">
    <property type="entry name" value="Fun_TF"/>
</dbReference>
<dbReference type="EMBL" id="JAFJYH010000036">
    <property type="protein sequence ID" value="KAG4423292.1"/>
    <property type="molecule type" value="Genomic_DNA"/>
</dbReference>
<comment type="caution">
    <text evidence="9">The sequence shown here is derived from an EMBL/GenBank/DDBJ whole genome shotgun (WGS) entry which is preliminary data.</text>
</comment>
<evidence type="ECO:0000256" key="4">
    <source>
        <dbReference type="ARBA" id="ARBA00023125"/>
    </source>
</evidence>
<feature type="compositionally biased region" description="Polar residues" evidence="7">
    <location>
        <begin position="62"/>
        <end position="77"/>
    </location>
</feature>
<dbReference type="Gene3D" id="4.10.240.10">
    <property type="entry name" value="Zn(2)-C6 fungal-type DNA-binding domain"/>
    <property type="match status" value="1"/>
</dbReference>
<keyword evidence="6" id="KW-0539">Nucleus</keyword>
<evidence type="ECO:0000256" key="5">
    <source>
        <dbReference type="ARBA" id="ARBA00023163"/>
    </source>
</evidence>
<evidence type="ECO:0000256" key="3">
    <source>
        <dbReference type="ARBA" id="ARBA00023015"/>
    </source>
</evidence>
<keyword evidence="10" id="KW-1185">Reference proteome</keyword>
<evidence type="ECO:0000256" key="6">
    <source>
        <dbReference type="ARBA" id="ARBA00023242"/>
    </source>
</evidence>
<dbReference type="InterPro" id="IPR001138">
    <property type="entry name" value="Zn2Cys6_DnaBD"/>
</dbReference>
<keyword evidence="3" id="KW-0805">Transcription regulation</keyword>
<dbReference type="GO" id="GO:0003677">
    <property type="term" value="F:DNA binding"/>
    <property type="evidence" value="ECO:0007669"/>
    <property type="project" value="UniProtKB-KW"/>
</dbReference>
<dbReference type="OrthoDB" id="416217at2759"/>
<dbReference type="PROSITE" id="PS50048">
    <property type="entry name" value="ZN2_CY6_FUNGAL_2"/>
    <property type="match status" value="1"/>
</dbReference>
<evidence type="ECO:0000256" key="2">
    <source>
        <dbReference type="ARBA" id="ARBA00022833"/>
    </source>
</evidence>
<dbReference type="Pfam" id="PF11951">
    <property type="entry name" value="Fungal_trans_2"/>
    <property type="match status" value="1"/>
</dbReference>
<dbReference type="PROSITE" id="PS00463">
    <property type="entry name" value="ZN2_CY6_FUNGAL_1"/>
    <property type="match status" value="1"/>
</dbReference>
<dbReference type="InterPro" id="IPR052360">
    <property type="entry name" value="Transcr_Regulatory_Proteins"/>
</dbReference>
<evidence type="ECO:0000256" key="7">
    <source>
        <dbReference type="SAM" id="MobiDB-lite"/>
    </source>
</evidence>
<name>A0A8H8BTF0_9HELO</name>
<organism evidence="9 10">
    <name type="scientific">Cadophora malorum</name>
    <dbReference type="NCBI Taxonomy" id="108018"/>
    <lineage>
        <taxon>Eukaryota</taxon>
        <taxon>Fungi</taxon>
        <taxon>Dikarya</taxon>
        <taxon>Ascomycota</taxon>
        <taxon>Pezizomycotina</taxon>
        <taxon>Leotiomycetes</taxon>
        <taxon>Helotiales</taxon>
        <taxon>Ploettnerulaceae</taxon>
        <taxon>Cadophora</taxon>
    </lineage>
</organism>
<evidence type="ECO:0000259" key="8">
    <source>
        <dbReference type="PROSITE" id="PS50048"/>
    </source>
</evidence>
<dbReference type="SMART" id="SM00066">
    <property type="entry name" value="GAL4"/>
    <property type="match status" value="1"/>
</dbReference>
<dbReference type="PANTHER" id="PTHR36206:SF12">
    <property type="entry name" value="ASPERCRYPTIN BIOSYNTHESIS CLUSTER-SPECIFIC TRANSCRIPTION REGULATOR ATNN-RELATED"/>
    <property type="match status" value="1"/>
</dbReference>
<keyword evidence="1" id="KW-0479">Metal-binding</keyword>
<keyword evidence="4" id="KW-0238">DNA-binding</keyword>
<reference evidence="9" key="1">
    <citation type="submission" date="2021-02" db="EMBL/GenBank/DDBJ databases">
        <title>Genome sequence Cadophora malorum strain M34.</title>
        <authorList>
            <person name="Stefanovic E."/>
            <person name="Vu D."/>
            <person name="Scully C."/>
            <person name="Dijksterhuis J."/>
            <person name="Roader J."/>
            <person name="Houbraken J."/>
        </authorList>
    </citation>
    <scope>NUCLEOTIDE SEQUENCE</scope>
    <source>
        <strain evidence="9">M34</strain>
    </source>
</reference>
<dbReference type="Proteomes" id="UP000664132">
    <property type="component" value="Unassembled WGS sequence"/>
</dbReference>
<dbReference type="InterPro" id="IPR036864">
    <property type="entry name" value="Zn2-C6_fun-type_DNA-bd_sf"/>
</dbReference>
<dbReference type="SUPFAM" id="SSF57701">
    <property type="entry name" value="Zn2/Cys6 DNA-binding domain"/>
    <property type="match status" value="1"/>
</dbReference>
<evidence type="ECO:0000313" key="9">
    <source>
        <dbReference type="EMBL" id="KAG4423292.1"/>
    </source>
</evidence>
<dbReference type="Pfam" id="PF00172">
    <property type="entry name" value="Zn_clus"/>
    <property type="match status" value="1"/>
</dbReference>